<evidence type="ECO:0000313" key="6">
    <source>
        <dbReference type="EMBL" id="SDH39568.1"/>
    </source>
</evidence>
<dbReference type="PANTHER" id="PTHR30011:SF16">
    <property type="entry name" value="C2H2 FINGER DOMAIN TRANSCRIPTION FACTOR (EUROFUNG)-RELATED"/>
    <property type="match status" value="1"/>
</dbReference>
<reference evidence="6 7" key="1">
    <citation type="submission" date="2016-10" db="EMBL/GenBank/DDBJ databases">
        <authorList>
            <person name="de Groot N.N."/>
        </authorList>
    </citation>
    <scope>NUCLEOTIDE SEQUENCE [LARGE SCALE GENOMIC DNA]</scope>
    <source>
        <strain evidence="6 7">LMG 2247</strain>
    </source>
</reference>
<dbReference type="RefSeq" id="WP_244896664.1">
    <property type="nucleotide sequence ID" value="NZ_FNCJ01000009.1"/>
</dbReference>
<evidence type="ECO:0000256" key="2">
    <source>
        <dbReference type="ARBA" id="ARBA00022643"/>
    </source>
</evidence>
<keyword evidence="1" id="KW-0285">Flavoprotein</keyword>
<dbReference type="AlphaFoldDB" id="A0A1G8C2N0"/>
<dbReference type="SUPFAM" id="SSF51679">
    <property type="entry name" value="Bacterial luciferase-like"/>
    <property type="match status" value="1"/>
</dbReference>
<dbReference type="Gene3D" id="3.20.20.30">
    <property type="entry name" value="Luciferase-like domain"/>
    <property type="match status" value="1"/>
</dbReference>
<proteinExistence type="predicted"/>
<gene>
    <name evidence="6" type="ORF">SAMN05216466_109244</name>
</gene>
<dbReference type="PANTHER" id="PTHR30011">
    <property type="entry name" value="ALKANESULFONATE MONOOXYGENASE-RELATED"/>
    <property type="match status" value="1"/>
</dbReference>
<feature type="domain" description="Luciferase-like" evidence="5">
    <location>
        <begin position="37"/>
        <end position="267"/>
    </location>
</feature>
<accession>A0A1G8C2N0</accession>
<dbReference type="InterPro" id="IPR051260">
    <property type="entry name" value="Diverse_substr_monoxygenases"/>
</dbReference>
<organism evidence="6 7">
    <name type="scientific">Paraburkholderia phenazinium</name>
    <dbReference type="NCBI Taxonomy" id="60549"/>
    <lineage>
        <taxon>Bacteria</taxon>
        <taxon>Pseudomonadati</taxon>
        <taxon>Pseudomonadota</taxon>
        <taxon>Betaproteobacteria</taxon>
        <taxon>Burkholderiales</taxon>
        <taxon>Burkholderiaceae</taxon>
        <taxon>Paraburkholderia</taxon>
    </lineage>
</organism>
<dbReference type="NCBIfam" id="TIGR03571">
    <property type="entry name" value="lucif_BA3436"/>
    <property type="match status" value="1"/>
</dbReference>
<dbReference type="EMBL" id="FNCJ01000009">
    <property type="protein sequence ID" value="SDH39568.1"/>
    <property type="molecule type" value="Genomic_DNA"/>
</dbReference>
<evidence type="ECO:0000256" key="3">
    <source>
        <dbReference type="ARBA" id="ARBA00023002"/>
    </source>
</evidence>
<keyword evidence="2" id="KW-0288">FMN</keyword>
<evidence type="ECO:0000259" key="5">
    <source>
        <dbReference type="Pfam" id="PF00296"/>
    </source>
</evidence>
<evidence type="ECO:0000313" key="7">
    <source>
        <dbReference type="Proteomes" id="UP000199706"/>
    </source>
</evidence>
<dbReference type="GO" id="GO:0016705">
    <property type="term" value="F:oxidoreductase activity, acting on paired donors, with incorporation or reduction of molecular oxygen"/>
    <property type="evidence" value="ECO:0007669"/>
    <property type="project" value="InterPro"/>
</dbReference>
<dbReference type="InterPro" id="IPR020020">
    <property type="entry name" value="Luciferase-type_oxidoreductase"/>
</dbReference>
<dbReference type="GO" id="GO:0004497">
    <property type="term" value="F:monooxygenase activity"/>
    <property type="evidence" value="ECO:0007669"/>
    <property type="project" value="UniProtKB-KW"/>
</dbReference>
<evidence type="ECO:0000256" key="4">
    <source>
        <dbReference type="ARBA" id="ARBA00023033"/>
    </source>
</evidence>
<dbReference type="Pfam" id="PF00296">
    <property type="entry name" value="Bac_luciferase"/>
    <property type="match status" value="1"/>
</dbReference>
<sequence>MGREHLRSHIGYRRLFANGALTLGVVFPLVRVAKAMPDMSQQLRIAELADSLGFASLWARDVPLYDPSSPDVGQLYDPWVWLGAVAAATRNIALCTAAIVLPVRHPLHVAKAAATVDVLSGGRFVLGIASGDRPREFAAFNVSHDDVASRFRDAHRYMLSALHEDFPEIDSPMGNMAGLDLLPKPLTGKLPHLSVGNARQTIEWIAGNTDGWVTYPRDIESQRKWVELWRTTVQRQSPERFLPFSELLFVELEEHADADAIPVYLGYKLGRRRLVEHLDSLREIGINHVILNLTLNNRPISEVMQEIAEYVLPFFPLPTAEVAAK</sequence>
<keyword evidence="3" id="KW-0560">Oxidoreductase</keyword>
<dbReference type="InterPro" id="IPR036661">
    <property type="entry name" value="Luciferase-like_sf"/>
</dbReference>
<keyword evidence="4" id="KW-0503">Monooxygenase</keyword>
<dbReference type="Proteomes" id="UP000199706">
    <property type="component" value="Unassembled WGS sequence"/>
</dbReference>
<protein>
    <submittedName>
        <fullName evidence="6">Luciferase-type oxidoreductase, BA3436 family</fullName>
    </submittedName>
</protein>
<evidence type="ECO:0000256" key="1">
    <source>
        <dbReference type="ARBA" id="ARBA00022630"/>
    </source>
</evidence>
<name>A0A1G8C2N0_9BURK</name>
<dbReference type="InterPro" id="IPR011251">
    <property type="entry name" value="Luciferase-like_dom"/>
</dbReference>